<accession>A0A0E9PRS1</accession>
<proteinExistence type="predicted"/>
<name>A0A0E9PRS1_ANGAN</name>
<dbReference type="AlphaFoldDB" id="A0A0E9PRS1"/>
<sequence length="38" mass="4314">MQLNLSGDQSANIKQYLNVIIGLEKSFESKVVWFINSV</sequence>
<reference evidence="1" key="1">
    <citation type="submission" date="2014-11" db="EMBL/GenBank/DDBJ databases">
        <authorList>
            <person name="Amaro Gonzalez C."/>
        </authorList>
    </citation>
    <scope>NUCLEOTIDE SEQUENCE</scope>
</reference>
<dbReference type="EMBL" id="GBXM01101590">
    <property type="protein sequence ID" value="JAH06987.1"/>
    <property type="molecule type" value="Transcribed_RNA"/>
</dbReference>
<evidence type="ECO:0000313" key="1">
    <source>
        <dbReference type="EMBL" id="JAH06987.1"/>
    </source>
</evidence>
<organism evidence="1">
    <name type="scientific">Anguilla anguilla</name>
    <name type="common">European freshwater eel</name>
    <name type="synonym">Muraena anguilla</name>
    <dbReference type="NCBI Taxonomy" id="7936"/>
    <lineage>
        <taxon>Eukaryota</taxon>
        <taxon>Metazoa</taxon>
        <taxon>Chordata</taxon>
        <taxon>Craniata</taxon>
        <taxon>Vertebrata</taxon>
        <taxon>Euteleostomi</taxon>
        <taxon>Actinopterygii</taxon>
        <taxon>Neopterygii</taxon>
        <taxon>Teleostei</taxon>
        <taxon>Anguilliformes</taxon>
        <taxon>Anguillidae</taxon>
        <taxon>Anguilla</taxon>
    </lineage>
</organism>
<protein>
    <submittedName>
        <fullName evidence="1">Uncharacterized protein</fullName>
    </submittedName>
</protein>
<reference evidence="1" key="2">
    <citation type="journal article" date="2015" name="Fish Shellfish Immunol.">
        <title>Early steps in the European eel (Anguilla anguilla)-Vibrio vulnificus interaction in the gills: Role of the RtxA13 toxin.</title>
        <authorList>
            <person name="Callol A."/>
            <person name="Pajuelo D."/>
            <person name="Ebbesson L."/>
            <person name="Teles M."/>
            <person name="MacKenzie S."/>
            <person name="Amaro C."/>
        </authorList>
    </citation>
    <scope>NUCLEOTIDE SEQUENCE</scope>
</reference>